<dbReference type="Proteomes" id="UP000469558">
    <property type="component" value="Unassembled WGS sequence"/>
</dbReference>
<dbReference type="EMBL" id="QGMK01000159">
    <property type="protein sequence ID" value="TVY83729.1"/>
    <property type="molecule type" value="Genomic_DNA"/>
</dbReference>
<keyword evidence="1" id="KW-0732">Signal</keyword>
<organism evidence="2 3">
    <name type="scientific">Lachnellula suecica</name>
    <dbReference type="NCBI Taxonomy" id="602035"/>
    <lineage>
        <taxon>Eukaryota</taxon>
        <taxon>Fungi</taxon>
        <taxon>Dikarya</taxon>
        <taxon>Ascomycota</taxon>
        <taxon>Pezizomycotina</taxon>
        <taxon>Leotiomycetes</taxon>
        <taxon>Helotiales</taxon>
        <taxon>Lachnaceae</taxon>
        <taxon>Lachnellula</taxon>
    </lineage>
</organism>
<proteinExistence type="predicted"/>
<dbReference type="OrthoDB" id="3564739at2759"/>
<evidence type="ECO:0000313" key="3">
    <source>
        <dbReference type="Proteomes" id="UP000469558"/>
    </source>
</evidence>
<reference evidence="2 3" key="1">
    <citation type="submission" date="2018-05" db="EMBL/GenBank/DDBJ databases">
        <title>Genome sequencing and assembly of the regulated plant pathogen Lachnellula willkommii and related sister species for the development of diagnostic species identification markers.</title>
        <authorList>
            <person name="Giroux E."/>
            <person name="Bilodeau G."/>
        </authorList>
    </citation>
    <scope>NUCLEOTIDE SEQUENCE [LARGE SCALE GENOMIC DNA]</scope>
    <source>
        <strain evidence="2 3">CBS 268.59</strain>
    </source>
</reference>
<comment type="caution">
    <text evidence="2">The sequence shown here is derived from an EMBL/GenBank/DDBJ whole genome shotgun (WGS) entry which is preliminary data.</text>
</comment>
<feature type="chain" id="PRO_5035809735" evidence="1">
    <location>
        <begin position="20"/>
        <end position="196"/>
    </location>
</feature>
<protein>
    <submittedName>
        <fullName evidence="2">Uncharacterized protein</fullName>
    </submittedName>
</protein>
<feature type="signal peptide" evidence="1">
    <location>
        <begin position="1"/>
        <end position="19"/>
    </location>
</feature>
<sequence length="196" mass="19135">MKASTIILAPIILAAGALAQGEGSFTCLGDIFDDVCCENGLFSGPVYQSFEQSLFSAGGARTSSLSSAGAARSSSLSDAASSRSASQDSLRASVSSDFAFPTNGAEGAMVTARAVLAGRAITTEVKPGLTCIGDGVSSQSAGTTINTGGSGTSMASSMATAAGSAATSMTSNPAPMMTQAPMLLAGVAVAMAYGAM</sequence>
<gene>
    <name evidence="2" type="ORF">LSUE1_G001681</name>
</gene>
<accession>A0A8T9CD63</accession>
<evidence type="ECO:0000256" key="1">
    <source>
        <dbReference type="SAM" id="SignalP"/>
    </source>
</evidence>
<name>A0A8T9CD63_9HELO</name>
<evidence type="ECO:0000313" key="2">
    <source>
        <dbReference type="EMBL" id="TVY83729.1"/>
    </source>
</evidence>
<keyword evidence="3" id="KW-1185">Reference proteome</keyword>
<dbReference type="AlphaFoldDB" id="A0A8T9CD63"/>